<dbReference type="PROSITE" id="PS51755">
    <property type="entry name" value="OMPR_PHOB"/>
    <property type="match status" value="1"/>
</dbReference>
<dbReference type="PANTHER" id="PTHR48111:SF4">
    <property type="entry name" value="DNA-BINDING DUAL TRANSCRIPTIONAL REGULATOR OMPR"/>
    <property type="match status" value="1"/>
</dbReference>
<dbReference type="Pfam" id="PF00072">
    <property type="entry name" value="Response_reg"/>
    <property type="match status" value="1"/>
</dbReference>
<dbReference type="GO" id="GO:0000156">
    <property type="term" value="F:phosphorelay response regulator activity"/>
    <property type="evidence" value="ECO:0007669"/>
    <property type="project" value="TreeGrafter"/>
</dbReference>
<comment type="caution">
    <text evidence="10">The sequence shown here is derived from an EMBL/GenBank/DDBJ whole genome shotgun (WGS) entry which is preliminary data.</text>
</comment>
<keyword evidence="3" id="KW-0805">Transcription regulation</keyword>
<evidence type="ECO:0000259" key="9">
    <source>
        <dbReference type="PROSITE" id="PS51755"/>
    </source>
</evidence>
<dbReference type="SUPFAM" id="SSF52172">
    <property type="entry name" value="CheY-like"/>
    <property type="match status" value="1"/>
</dbReference>
<evidence type="ECO:0000256" key="4">
    <source>
        <dbReference type="ARBA" id="ARBA00023125"/>
    </source>
</evidence>
<protein>
    <submittedName>
        <fullName evidence="10">DNA-binding response regulator</fullName>
    </submittedName>
</protein>
<evidence type="ECO:0000313" key="11">
    <source>
        <dbReference type="Proteomes" id="UP000269265"/>
    </source>
</evidence>
<feature type="modified residue" description="4-aspartylphosphate" evidence="6">
    <location>
        <position position="52"/>
    </location>
</feature>
<dbReference type="InterPro" id="IPR016032">
    <property type="entry name" value="Sig_transdc_resp-reg_C-effctor"/>
</dbReference>
<dbReference type="SMART" id="SM00448">
    <property type="entry name" value="REC"/>
    <property type="match status" value="1"/>
</dbReference>
<dbReference type="InterPro" id="IPR039420">
    <property type="entry name" value="WalR-like"/>
</dbReference>
<evidence type="ECO:0000313" key="10">
    <source>
        <dbReference type="EMBL" id="RRS04690.1"/>
    </source>
</evidence>
<dbReference type="GO" id="GO:0005829">
    <property type="term" value="C:cytosol"/>
    <property type="evidence" value="ECO:0007669"/>
    <property type="project" value="TreeGrafter"/>
</dbReference>
<keyword evidence="4 7" id="KW-0238">DNA-binding</keyword>
<dbReference type="Pfam" id="PF00486">
    <property type="entry name" value="Trans_reg_C"/>
    <property type="match status" value="1"/>
</dbReference>
<evidence type="ECO:0000256" key="6">
    <source>
        <dbReference type="PROSITE-ProRule" id="PRU00169"/>
    </source>
</evidence>
<accession>A0A3R8S3L2</accession>
<evidence type="ECO:0000256" key="2">
    <source>
        <dbReference type="ARBA" id="ARBA00023012"/>
    </source>
</evidence>
<dbReference type="InterPro" id="IPR001789">
    <property type="entry name" value="Sig_transdc_resp-reg_receiver"/>
</dbReference>
<dbReference type="SMART" id="SM00862">
    <property type="entry name" value="Trans_reg_C"/>
    <property type="match status" value="1"/>
</dbReference>
<dbReference type="InterPro" id="IPR011006">
    <property type="entry name" value="CheY-like_superfamily"/>
</dbReference>
<dbReference type="PROSITE" id="PS50110">
    <property type="entry name" value="RESPONSE_REGULATORY"/>
    <property type="match status" value="1"/>
</dbReference>
<feature type="domain" description="Response regulatory" evidence="8">
    <location>
        <begin position="3"/>
        <end position="120"/>
    </location>
</feature>
<organism evidence="10 11">
    <name type="scientific">Aquabacterium soli</name>
    <dbReference type="NCBI Taxonomy" id="2493092"/>
    <lineage>
        <taxon>Bacteria</taxon>
        <taxon>Pseudomonadati</taxon>
        <taxon>Pseudomonadota</taxon>
        <taxon>Betaproteobacteria</taxon>
        <taxon>Burkholderiales</taxon>
        <taxon>Aquabacterium</taxon>
    </lineage>
</organism>
<dbReference type="InterPro" id="IPR001867">
    <property type="entry name" value="OmpR/PhoB-type_DNA-bd"/>
</dbReference>
<dbReference type="Gene3D" id="6.10.250.690">
    <property type="match status" value="1"/>
</dbReference>
<name>A0A3R8S3L2_9BURK</name>
<dbReference type="GO" id="GO:0006355">
    <property type="term" value="P:regulation of DNA-templated transcription"/>
    <property type="evidence" value="ECO:0007669"/>
    <property type="project" value="InterPro"/>
</dbReference>
<proteinExistence type="predicted"/>
<dbReference type="OrthoDB" id="9802426at2"/>
<dbReference type="PANTHER" id="PTHR48111">
    <property type="entry name" value="REGULATOR OF RPOS"/>
    <property type="match status" value="1"/>
</dbReference>
<feature type="DNA-binding region" description="OmpR/PhoB-type" evidence="7">
    <location>
        <begin position="146"/>
        <end position="242"/>
    </location>
</feature>
<dbReference type="Gene3D" id="1.10.10.10">
    <property type="entry name" value="Winged helix-like DNA-binding domain superfamily/Winged helix DNA-binding domain"/>
    <property type="match status" value="1"/>
</dbReference>
<dbReference type="RefSeq" id="WP_125243064.1">
    <property type="nucleotide sequence ID" value="NZ_RSED01000006.1"/>
</dbReference>
<dbReference type="CDD" id="cd17574">
    <property type="entry name" value="REC_OmpR"/>
    <property type="match status" value="1"/>
</dbReference>
<feature type="domain" description="OmpR/PhoB-type" evidence="9">
    <location>
        <begin position="146"/>
        <end position="242"/>
    </location>
</feature>
<sequence>MARVLLIDDDEALAPPLAQYLARFDLELVAAVRPSDGLRQLEAGSFDALILDGMLPEIDGFEFCKRLRAGDEPWRQLPVLMLSARGDLTDRVVGLELGADDYLAKPFEPRELAARLQSLLRRAVRAAAASGPPSAAAVVATPAGTARQRRFDGLVLDLDRREARADDGHVFELTSTEYELLLMLAAEPGKVFTRDEILNRLRGQEAELFTRSVDILVSRLRKKLGTLDAIKTLRNAGYCLALAPRP</sequence>
<dbReference type="SUPFAM" id="SSF46894">
    <property type="entry name" value="C-terminal effector domain of the bipartite response regulators"/>
    <property type="match status" value="1"/>
</dbReference>
<dbReference type="EMBL" id="RSED01000006">
    <property type="protein sequence ID" value="RRS04690.1"/>
    <property type="molecule type" value="Genomic_DNA"/>
</dbReference>
<keyword evidence="1 6" id="KW-0597">Phosphoprotein</keyword>
<evidence type="ECO:0000256" key="7">
    <source>
        <dbReference type="PROSITE-ProRule" id="PRU01091"/>
    </source>
</evidence>
<evidence type="ECO:0000256" key="3">
    <source>
        <dbReference type="ARBA" id="ARBA00023015"/>
    </source>
</evidence>
<dbReference type="Proteomes" id="UP000269265">
    <property type="component" value="Unassembled WGS sequence"/>
</dbReference>
<evidence type="ECO:0000256" key="5">
    <source>
        <dbReference type="ARBA" id="ARBA00023163"/>
    </source>
</evidence>
<dbReference type="InterPro" id="IPR036388">
    <property type="entry name" value="WH-like_DNA-bd_sf"/>
</dbReference>
<dbReference type="CDD" id="cd00383">
    <property type="entry name" value="trans_reg_C"/>
    <property type="match status" value="1"/>
</dbReference>
<gene>
    <name evidence="10" type="ORF">EIP75_09750</name>
</gene>
<reference evidence="10 11" key="1">
    <citation type="submission" date="2018-12" db="EMBL/GenBank/DDBJ databases">
        <title>The whole draft genome of Aquabacterium sp. SJQ9.</title>
        <authorList>
            <person name="Sun L."/>
            <person name="Gao X."/>
            <person name="Chen W."/>
            <person name="Huang K."/>
        </authorList>
    </citation>
    <scope>NUCLEOTIDE SEQUENCE [LARGE SCALE GENOMIC DNA]</scope>
    <source>
        <strain evidence="10 11">SJQ9</strain>
    </source>
</reference>
<dbReference type="GO" id="GO:0032993">
    <property type="term" value="C:protein-DNA complex"/>
    <property type="evidence" value="ECO:0007669"/>
    <property type="project" value="TreeGrafter"/>
</dbReference>
<keyword evidence="11" id="KW-1185">Reference proteome</keyword>
<keyword evidence="5" id="KW-0804">Transcription</keyword>
<evidence type="ECO:0000259" key="8">
    <source>
        <dbReference type="PROSITE" id="PS50110"/>
    </source>
</evidence>
<evidence type="ECO:0000256" key="1">
    <source>
        <dbReference type="ARBA" id="ARBA00022553"/>
    </source>
</evidence>
<keyword evidence="2" id="KW-0902">Two-component regulatory system</keyword>
<dbReference type="GO" id="GO:0000976">
    <property type="term" value="F:transcription cis-regulatory region binding"/>
    <property type="evidence" value="ECO:0007669"/>
    <property type="project" value="TreeGrafter"/>
</dbReference>
<dbReference type="Gene3D" id="3.40.50.2300">
    <property type="match status" value="1"/>
</dbReference>
<dbReference type="AlphaFoldDB" id="A0A3R8S3L2"/>